<evidence type="ECO:0000313" key="1">
    <source>
        <dbReference type="EMBL" id="CAB4785079.1"/>
    </source>
</evidence>
<dbReference type="GO" id="GO:0004592">
    <property type="term" value="F:pantoate-beta-alanine ligase activity"/>
    <property type="evidence" value="ECO:0007669"/>
    <property type="project" value="InterPro"/>
</dbReference>
<dbReference type="Pfam" id="PF02569">
    <property type="entry name" value="Pantoate_ligase"/>
    <property type="match status" value="1"/>
</dbReference>
<proteinExistence type="predicted"/>
<organism evidence="1">
    <name type="scientific">freshwater metagenome</name>
    <dbReference type="NCBI Taxonomy" id="449393"/>
    <lineage>
        <taxon>unclassified sequences</taxon>
        <taxon>metagenomes</taxon>
        <taxon>ecological metagenomes</taxon>
    </lineage>
</organism>
<dbReference type="AlphaFoldDB" id="A0A6J6WMB6"/>
<gene>
    <name evidence="1" type="ORF">UFOPK2928_01031</name>
</gene>
<protein>
    <submittedName>
        <fullName evidence="1">Unannotated protein</fullName>
    </submittedName>
</protein>
<reference evidence="1" key="1">
    <citation type="submission" date="2020-05" db="EMBL/GenBank/DDBJ databases">
        <authorList>
            <person name="Chiriac C."/>
            <person name="Salcher M."/>
            <person name="Ghai R."/>
            <person name="Kavagutti S V."/>
        </authorList>
    </citation>
    <scope>NUCLEOTIDE SEQUENCE</scope>
</reference>
<dbReference type="SUPFAM" id="SSF52374">
    <property type="entry name" value="Nucleotidylyl transferase"/>
    <property type="match status" value="1"/>
</dbReference>
<sequence length="57" mass="6356">MEPLFKLDYAEIIDEDNFATATDSTPNQRAIIAGWLNGVRLIDNMEMKPSTVNTGAR</sequence>
<dbReference type="GO" id="GO:0015940">
    <property type="term" value="P:pantothenate biosynthetic process"/>
    <property type="evidence" value="ECO:0007669"/>
    <property type="project" value="InterPro"/>
</dbReference>
<dbReference type="InterPro" id="IPR003721">
    <property type="entry name" value="Pantoate_ligase"/>
</dbReference>
<dbReference type="Gene3D" id="3.30.1300.10">
    <property type="entry name" value="Pantoate-beta-alanine ligase, C-terminal domain"/>
    <property type="match status" value="1"/>
</dbReference>
<dbReference type="EMBL" id="CAEZZY010000128">
    <property type="protein sequence ID" value="CAB4785079.1"/>
    <property type="molecule type" value="Genomic_DNA"/>
</dbReference>
<name>A0A6J6WMB6_9ZZZZ</name>
<accession>A0A6J6WMB6</accession>
<dbReference type="InterPro" id="IPR042176">
    <property type="entry name" value="Pantoate_ligase_C"/>
</dbReference>